<evidence type="ECO:0000256" key="12">
    <source>
        <dbReference type="RuleBase" id="RU364052"/>
    </source>
</evidence>
<evidence type="ECO:0000256" key="4">
    <source>
        <dbReference type="ARBA" id="ARBA00004744"/>
    </source>
</evidence>
<dbReference type="Pfam" id="PF01593">
    <property type="entry name" value="Amino_oxidase"/>
    <property type="match status" value="1"/>
</dbReference>
<evidence type="ECO:0000256" key="7">
    <source>
        <dbReference type="ARBA" id="ARBA00019046"/>
    </source>
</evidence>
<dbReference type="UniPathway" id="UPA00252"/>
<dbReference type="SUPFAM" id="SSF51905">
    <property type="entry name" value="FAD/NAD(P)-binding domain"/>
    <property type="match status" value="1"/>
</dbReference>
<keyword evidence="11 12" id="KW-0350">Heme biosynthesis</keyword>
<keyword evidence="12" id="KW-0963">Cytoplasm</keyword>
<evidence type="ECO:0000256" key="9">
    <source>
        <dbReference type="ARBA" id="ARBA00022827"/>
    </source>
</evidence>
<accession>A0A852ZP43</accession>
<dbReference type="InterPro" id="IPR036188">
    <property type="entry name" value="FAD/NAD-bd_sf"/>
</dbReference>
<feature type="domain" description="Amine oxidase" evidence="13">
    <location>
        <begin position="30"/>
        <end position="500"/>
    </location>
</feature>
<comment type="catalytic activity">
    <reaction evidence="1">
        <text>coproporphyrinogen III + 3 O2 = coproporphyrin III + 3 H2O2</text>
        <dbReference type="Rhea" id="RHEA:43436"/>
        <dbReference type="ChEBI" id="CHEBI:15379"/>
        <dbReference type="ChEBI" id="CHEBI:16240"/>
        <dbReference type="ChEBI" id="CHEBI:57309"/>
        <dbReference type="ChEBI" id="CHEBI:131725"/>
        <dbReference type="EC" id="1.3.3.15"/>
    </reaction>
    <physiologicalReaction direction="left-to-right" evidence="1">
        <dbReference type="Rhea" id="RHEA:43437"/>
    </physiologicalReaction>
</comment>
<dbReference type="GO" id="GO:0006783">
    <property type="term" value="P:heme biosynthetic process"/>
    <property type="evidence" value="ECO:0007669"/>
    <property type="project" value="UniProtKB-UniRule"/>
</dbReference>
<dbReference type="InterPro" id="IPR002937">
    <property type="entry name" value="Amino_oxidase"/>
</dbReference>
<dbReference type="AlphaFoldDB" id="A0A852ZP43"/>
<comment type="function">
    <text evidence="3 12">Involved in coproporphyrin-dependent heme b biosynthesis. Catalyzes the oxidation of coproporphyrinogen III to coproporphyrin III.</text>
</comment>
<gene>
    <name evidence="14" type="ORF">FHU37_000170</name>
</gene>
<evidence type="ECO:0000256" key="10">
    <source>
        <dbReference type="ARBA" id="ARBA00023002"/>
    </source>
</evidence>
<dbReference type="NCBIfam" id="TIGR00562">
    <property type="entry name" value="proto_IX_ox"/>
    <property type="match status" value="1"/>
</dbReference>
<name>A0A852ZP43_9ACTN</name>
<evidence type="ECO:0000256" key="2">
    <source>
        <dbReference type="ARBA" id="ARBA00001974"/>
    </source>
</evidence>
<keyword evidence="8 12" id="KW-0285">Flavoprotein</keyword>
<dbReference type="PANTHER" id="PTHR42923">
    <property type="entry name" value="PROTOPORPHYRINOGEN OXIDASE"/>
    <property type="match status" value="1"/>
</dbReference>
<keyword evidence="10 12" id="KW-0560">Oxidoreductase</keyword>
<keyword evidence="9 12" id="KW-0274">FAD</keyword>
<proteinExistence type="inferred from homology"/>
<evidence type="ECO:0000256" key="11">
    <source>
        <dbReference type="ARBA" id="ARBA00023133"/>
    </source>
</evidence>
<evidence type="ECO:0000313" key="14">
    <source>
        <dbReference type="EMBL" id="NYI03227.1"/>
    </source>
</evidence>
<evidence type="ECO:0000259" key="13">
    <source>
        <dbReference type="Pfam" id="PF01593"/>
    </source>
</evidence>
<dbReference type="EC" id="1.3.3.15" evidence="6 12"/>
<dbReference type="InterPro" id="IPR004572">
    <property type="entry name" value="Protoporphyrinogen_oxidase"/>
</dbReference>
<evidence type="ECO:0000256" key="5">
    <source>
        <dbReference type="ARBA" id="ARBA00008310"/>
    </source>
</evidence>
<comment type="caution">
    <text evidence="14">The sequence shown here is derived from an EMBL/GenBank/DDBJ whole genome shotgun (WGS) entry which is preliminary data.</text>
</comment>
<sequence>MNDATARTVADGDGYPDAERPHVVVIGGGVSGLAAAWTLVDPRRAPATGAGARGGGAPAPRVTLLEAGDRLGGKLRTGSVAGLTVDLGAESFLARRPEAVSLARSVGLGDLLEPPTDAKAAVWTRGALRPLPAGAVMGVPGDLAALRESGVLTDEGLARVARDPELPPAPVHGDVSVGEYIASRVGREVVDRLVEPLLGGVYAGHADLISLRAALPQLVPAAESGGSLTEAVRASQRAAAERRTAGEAVPPVFNGLRGGVGQLPSAVADACRRAGARVVTGRTAVALARTDHGWRLTTRDVDGSAEQYLDADAVILAVPAAPAVRLLHDVAPAAAAGLAGLEYASMALVTMAFRRPDLGASPAGSGFLVPPVEGRAIKASTFSSNKWSWVAQGDPDLFVLRTSFGRHREAEALELEDGELVERSLGDLREAIGLTGWPVDATVTRWYDGLPQYAVGHLDRVAAVRSALRGLPPVAVCGAAYDGVGIPACVAGAERAARRIREALQAATPLTT</sequence>
<evidence type="ECO:0000313" key="15">
    <source>
        <dbReference type="Proteomes" id="UP000567795"/>
    </source>
</evidence>
<reference evidence="14 15" key="1">
    <citation type="submission" date="2020-07" db="EMBL/GenBank/DDBJ databases">
        <title>Sequencing the genomes of 1000 actinobacteria strains.</title>
        <authorList>
            <person name="Klenk H.-P."/>
        </authorList>
    </citation>
    <scope>NUCLEOTIDE SEQUENCE [LARGE SCALE GENOMIC DNA]</scope>
    <source>
        <strain evidence="14 15">DSM 42178</strain>
    </source>
</reference>
<keyword evidence="15" id="KW-1185">Reference proteome</keyword>
<dbReference type="Proteomes" id="UP000567795">
    <property type="component" value="Unassembled WGS sequence"/>
</dbReference>
<comment type="pathway">
    <text evidence="4 12">Porphyrin-containing compound metabolism; protoheme biosynthesis.</text>
</comment>
<dbReference type="Gene3D" id="3.50.50.60">
    <property type="entry name" value="FAD/NAD(P)-binding domain"/>
    <property type="match status" value="1"/>
</dbReference>
<evidence type="ECO:0000256" key="1">
    <source>
        <dbReference type="ARBA" id="ARBA00001755"/>
    </source>
</evidence>
<dbReference type="SUPFAM" id="SSF54373">
    <property type="entry name" value="FAD-linked reductases, C-terminal domain"/>
    <property type="match status" value="1"/>
</dbReference>
<dbReference type="Gene3D" id="1.10.3110.10">
    <property type="entry name" value="protoporphyrinogen ix oxidase, domain 3"/>
    <property type="match status" value="1"/>
</dbReference>
<comment type="similarity">
    <text evidence="5 12">Belongs to the protoporphyrinogen/coproporphyrinogen oxidase family. Coproporphyrinogen III oxidase subfamily.</text>
</comment>
<organism evidence="14 15">
    <name type="scientific">Allostreptomyces psammosilenae</name>
    <dbReference type="NCBI Taxonomy" id="1892865"/>
    <lineage>
        <taxon>Bacteria</taxon>
        <taxon>Bacillati</taxon>
        <taxon>Actinomycetota</taxon>
        <taxon>Actinomycetes</taxon>
        <taxon>Kitasatosporales</taxon>
        <taxon>Streptomycetaceae</taxon>
        <taxon>Allostreptomyces</taxon>
    </lineage>
</organism>
<evidence type="ECO:0000256" key="8">
    <source>
        <dbReference type="ARBA" id="ARBA00022630"/>
    </source>
</evidence>
<dbReference type="PANTHER" id="PTHR42923:SF3">
    <property type="entry name" value="PROTOPORPHYRINOGEN OXIDASE"/>
    <property type="match status" value="1"/>
</dbReference>
<protein>
    <recommendedName>
        <fullName evidence="7 12">Coproporphyrinogen III oxidase</fullName>
        <ecNumber evidence="6 12">1.3.3.15</ecNumber>
    </recommendedName>
</protein>
<dbReference type="RefSeq" id="WP_179812322.1">
    <property type="nucleotide sequence ID" value="NZ_JACBZD010000001.1"/>
</dbReference>
<dbReference type="GO" id="GO:0005737">
    <property type="term" value="C:cytoplasm"/>
    <property type="evidence" value="ECO:0007669"/>
    <property type="project" value="UniProtKB-SubCell"/>
</dbReference>
<comment type="cofactor">
    <cofactor evidence="2 12">
        <name>FAD</name>
        <dbReference type="ChEBI" id="CHEBI:57692"/>
    </cofactor>
</comment>
<dbReference type="InterPro" id="IPR050464">
    <property type="entry name" value="Zeta_carotene_desat/Oxidored"/>
</dbReference>
<evidence type="ECO:0000256" key="6">
    <source>
        <dbReference type="ARBA" id="ARBA00012402"/>
    </source>
</evidence>
<dbReference type="GO" id="GO:0004729">
    <property type="term" value="F:oxygen-dependent protoporphyrinogen oxidase activity"/>
    <property type="evidence" value="ECO:0007669"/>
    <property type="project" value="UniProtKB-UniRule"/>
</dbReference>
<dbReference type="EMBL" id="JACBZD010000001">
    <property type="protein sequence ID" value="NYI03227.1"/>
    <property type="molecule type" value="Genomic_DNA"/>
</dbReference>
<dbReference type="Gene3D" id="3.90.660.20">
    <property type="entry name" value="Protoporphyrinogen oxidase, mitochondrial, domain 2"/>
    <property type="match status" value="1"/>
</dbReference>
<comment type="subcellular location">
    <subcellularLocation>
        <location evidence="12">Cytoplasm</location>
    </subcellularLocation>
</comment>
<evidence type="ECO:0000256" key="3">
    <source>
        <dbReference type="ARBA" id="ARBA00002185"/>
    </source>
</evidence>